<gene>
    <name evidence="2" type="ORF">K0504_11970</name>
</gene>
<name>A0ABS7EIP2_9GAMM</name>
<protein>
    <recommendedName>
        <fullName evidence="4">Haem-binding uptake Tiki superfamily ChaN domain-containing protein</fullName>
    </recommendedName>
</protein>
<proteinExistence type="predicted"/>
<evidence type="ECO:0000256" key="1">
    <source>
        <dbReference type="SAM" id="SignalP"/>
    </source>
</evidence>
<sequence>MKLVQKAFAFCILISLVSPSHSDDGEEISHLEKANQLFTQTHQMTKGKALVEQISIVEKFAQQHADDFFIYSMLTQDLSWRYSRAGLHSKAIEAMDATYGKDEGETSEIANYTAVPAAPEILKLASNYPILMLNEAHHNAQHRVFTYRLLDKLWDEGFRYFAAEVFLPECEQELEKAYVTPNCGFYSQEPIFANLILKAKEMGFQIISYDNDLPNKSQTTEERETNAASVIQGKVFAKDPDAKLVVHVGYAHINEKDWLAGKLSQLTGLEILTVNQVSHTERSRQDLESPIYKHVAKNLSSEPVALSNGEKFWCEPKKECDIEVFWPRTRFHNNRPEWASLGRHSIEMDSSICKGKAPCLVEVLLHDKADEVPSDRIVIDKADGATSVFLQQGRNTVIVTGADGSQLSKKELDI</sequence>
<comment type="caution">
    <text evidence="2">The sequence shown here is derived from an EMBL/GenBank/DDBJ whole genome shotgun (WGS) entry which is preliminary data.</text>
</comment>
<evidence type="ECO:0000313" key="2">
    <source>
        <dbReference type="EMBL" id="MBW8191753.1"/>
    </source>
</evidence>
<dbReference type="Proteomes" id="UP001166251">
    <property type="component" value="Unassembled WGS sequence"/>
</dbReference>
<feature type="signal peptide" evidence="1">
    <location>
        <begin position="1"/>
        <end position="22"/>
    </location>
</feature>
<organism evidence="2 3">
    <name type="scientific">Neiella holothuriorum</name>
    <dbReference type="NCBI Taxonomy" id="2870530"/>
    <lineage>
        <taxon>Bacteria</taxon>
        <taxon>Pseudomonadati</taxon>
        <taxon>Pseudomonadota</taxon>
        <taxon>Gammaproteobacteria</taxon>
        <taxon>Alteromonadales</taxon>
        <taxon>Echinimonadaceae</taxon>
        <taxon>Neiella</taxon>
    </lineage>
</organism>
<keyword evidence="3" id="KW-1185">Reference proteome</keyword>
<reference evidence="2" key="1">
    <citation type="submission" date="2021-07" db="EMBL/GenBank/DDBJ databases">
        <title>Neiella marina sp. nov., isolated from the intestinal content of sea cucumber Apostichopus japonicus.</title>
        <authorList>
            <person name="Bai X."/>
        </authorList>
    </citation>
    <scope>NUCLEOTIDE SEQUENCE</scope>
    <source>
        <strain evidence="2">126</strain>
    </source>
</reference>
<dbReference type="EMBL" id="JAHZSS010000014">
    <property type="protein sequence ID" value="MBW8191753.1"/>
    <property type="molecule type" value="Genomic_DNA"/>
</dbReference>
<accession>A0ABS7EIP2</accession>
<evidence type="ECO:0008006" key="4">
    <source>
        <dbReference type="Google" id="ProtNLM"/>
    </source>
</evidence>
<feature type="chain" id="PRO_5046111751" description="Haem-binding uptake Tiki superfamily ChaN domain-containing protein" evidence="1">
    <location>
        <begin position="23"/>
        <end position="414"/>
    </location>
</feature>
<dbReference type="RefSeq" id="WP_220104430.1">
    <property type="nucleotide sequence ID" value="NZ_JAHZSS010000014.1"/>
</dbReference>
<evidence type="ECO:0000313" key="3">
    <source>
        <dbReference type="Proteomes" id="UP001166251"/>
    </source>
</evidence>
<keyword evidence="1" id="KW-0732">Signal</keyword>